<protein>
    <submittedName>
        <fullName evidence="1">DUF4192 family protein</fullName>
    </submittedName>
</protein>
<dbReference type="Proteomes" id="UP001304769">
    <property type="component" value="Unassembled WGS sequence"/>
</dbReference>
<dbReference type="InterPro" id="IPR025447">
    <property type="entry name" value="DUF4192"/>
</dbReference>
<dbReference type="Pfam" id="PF13830">
    <property type="entry name" value="DUF4192"/>
    <property type="match status" value="1"/>
</dbReference>
<organism evidence="1 2">
    <name type="scientific">Sinomonas terricola</name>
    <dbReference type="NCBI Taxonomy" id="3110330"/>
    <lineage>
        <taxon>Bacteria</taxon>
        <taxon>Bacillati</taxon>
        <taxon>Actinomycetota</taxon>
        <taxon>Actinomycetes</taxon>
        <taxon>Micrococcales</taxon>
        <taxon>Micrococcaceae</taxon>
        <taxon>Sinomonas</taxon>
    </lineage>
</organism>
<evidence type="ECO:0000313" key="1">
    <source>
        <dbReference type="EMBL" id="MEA5456925.1"/>
    </source>
</evidence>
<evidence type="ECO:0000313" key="2">
    <source>
        <dbReference type="Proteomes" id="UP001304769"/>
    </source>
</evidence>
<dbReference type="EMBL" id="JAYGGQ010000019">
    <property type="protein sequence ID" value="MEA5456925.1"/>
    <property type="molecule type" value="Genomic_DNA"/>
</dbReference>
<proteinExistence type="predicted"/>
<dbReference type="RefSeq" id="WP_323280835.1">
    <property type="nucleotide sequence ID" value="NZ_JAYGGQ010000019.1"/>
</dbReference>
<sequence length="332" mass="35889">MTTTALTLPDMLAAIEHGLGFTPEDSLVAASVRGDDTLGVYIRLDAAPILQDPERGAHWAVGHVRTDTKLEGIIAAVYTHAPAEDAERLLRAVAAEAERLGLTVYLAFRVHADGWTELRHRAAGTREQVTDSALYAELVYRGSAVYGKEPDDVPFAGPEDTPARIDAAPIDTPDEAAAWWTMLLDSGREPSEGEAWQILADLGDPSARDLMIAATAGDLTARAGTGAADERVCRLLLGHAAIRPDWERVERAERVLTRVLAHAPAGHRAGALTLLGWIAWYKGMNSAAHVWLTRAEQDSPGYRLAALLARLIGMHVIPDVAKDPATAYHRNR</sequence>
<reference evidence="1 2" key="1">
    <citation type="submission" date="2023-12" db="EMBL/GenBank/DDBJ databases">
        <title>Sinomonas terricola sp. nov, isolated from litchi orchard soil in Guangdong, PR China.</title>
        <authorList>
            <person name="Jiaxin W."/>
            <person name="Yang Z."/>
            <person name="Honghui Z."/>
        </authorList>
    </citation>
    <scope>NUCLEOTIDE SEQUENCE [LARGE SCALE GENOMIC DNA]</scope>
    <source>
        <strain evidence="1 2">JGH33</strain>
    </source>
</reference>
<comment type="caution">
    <text evidence="1">The sequence shown here is derived from an EMBL/GenBank/DDBJ whole genome shotgun (WGS) entry which is preliminary data.</text>
</comment>
<accession>A0ABU5TBA9</accession>
<keyword evidence="2" id="KW-1185">Reference proteome</keyword>
<name>A0ABU5TBA9_9MICC</name>
<gene>
    <name evidence="1" type="ORF">SPF06_19555</name>
</gene>